<evidence type="ECO:0000313" key="1">
    <source>
        <dbReference type="EMBL" id="AFK39094.1"/>
    </source>
</evidence>
<dbReference type="PANTHER" id="PTHR36805">
    <property type="entry name" value="AGENET DOMAIN-CONTAINING PROTEIN"/>
    <property type="match status" value="1"/>
</dbReference>
<proteinExistence type="evidence at transcript level"/>
<name>I3SFQ2_LOTJA</name>
<reference evidence="1" key="1">
    <citation type="submission" date="2012-05" db="EMBL/GenBank/DDBJ databases">
        <authorList>
            <person name="Krishnakumar V."/>
            <person name="Cheung F."/>
            <person name="Xiao Y."/>
            <person name="Chan A."/>
            <person name="Moskal W.A."/>
            <person name="Town C.D."/>
        </authorList>
    </citation>
    <scope>NUCLEOTIDE SEQUENCE</scope>
</reference>
<dbReference type="AlphaFoldDB" id="I3SFQ2"/>
<sequence length="180" mass="19948">MPMEDGCRRPCARIINTVNSGGVVKIHATDGAVEVGQPTVRSYSSKKNEGILECTDGSVARKEQCDTSRNGMEIEESGNKFGGTCFSDSVLKSHIMDAPMENSERVAMNSGYNDEYPAKRMRNIRSICLNSMSSNTIEAAILDLEELVNRIRWLRNMLNLGVPLSGTKRSSWEILHHAPR</sequence>
<organism evidence="1">
    <name type="scientific">Lotus japonicus</name>
    <name type="common">Lotus corniculatus var. japonicus</name>
    <dbReference type="NCBI Taxonomy" id="34305"/>
    <lineage>
        <taxon>Eukaryota</taxon>
        <taxon>Viridiplantae</taxon>
        <taxon>Streptophyta</taxon>
        <taxon>Embryophyta</taxon>
        <taxon>Tracheophyta</taxon>
        <taxon>Spermatophyta</taxon>
        <taxon>Magnoliopsida</taxon>
        <taxon>eudicotyledons</taxon>
        <taxon>Gunneridae</taxon>
        <taxon>Pentapetalae</taxon>
        <taxon>rosids</taxon>
        <taxon>fabids</taxon>
        <taxon>Fabales</taxon>
        <taxon>Fabaceae</taxon>
        <taxon>Papilionoideae</taxon>
        <taxon>50 kb inversion clade</taxon>
        <taxon>NPAAA clade</taxon>
        <taxon>Hologalegina</taxon>
        <taxon>robinioid clade</taxon>
        <taxon>Loteae</taxon>
        <taxon>Lotus</taxon>
    </lineage>
</organism>
<dbReference type="EMBL" id="BT139299">
    <property type="protein sequence ID" value="AFK39094.1"/>
    <property type="molecule type" value="mRNA"/>
</dbReference>
<dbReference type="PANTHER" id="PTHR36805:SF7">
    <property type="entry name" value="AGENET DOMAIN-CONTAINING PROTEIN"/>
    <property type="match status" value="1"/>
</dbReference>
<protein>
    <submittedName>
        <fullName evidence="1">Uncharacterized protein</fullName>
    </submittedName>
</protein>
<accession>I3SFQ2</accession>